<feature type="transmembrane region" description="Helical" evidence="9">
    <location>
        <begin position="275"/>
        <end position="296"/>
    </location>
</feature>
<keyword evidence="4" id="KW-0808">Transferase</keyword>
<name>A0AA49FJR4_9PROT</name>
<evidence type="ECO:0000256" key="7">
    <source>
        <dbReference type="ARBA" id="ARBA00023136"/>
    </source>
</evidence>
<proteinExistence type="inferred from homology"/>
<dbReference type="AlphaFoldDB" id="A0AA49FJR4"/>
<evidence type="ECO:0000256" key="5">
    <source>
        <dbReference type="ARBA" id="ARBA00022692"/>
    </source>
</evidence>
<dbReference type="InterPro" id="IPR029044">
    <property type="entry name" value="Nucleotide-diphossugar_trans"/>
</dbReference>
<keyword evidence="2" id="KW-1003">Cell membrane</keyword>
<evidence type="ECO:0000256" key="4">
    <source>
        <dbReference type="ARBA" id="ARBA00022679"/>
    </source>
</evidence>
<comment type="subcellular location">
    <subcellularLocation>
        <location evidence="1">Cell membrane</location>
        <topology evidence="1">Multi-pass membrane protein</topology>
    </subcellularLocation>
</comment>
<dbReference type="KEGG" id="npv:OHM77_10505"/>
<organism evidence="11">
    <name type="scientific">Candidatus Nitricoxidivorans perseverans</name>
    <dbReference type="NCBI Taxonomy" id="2975601"/>
    <lineage>
        <taxon>Bacteria</taxon>
        <taxon>Pseudomonadati</taxon>
        <taxon>Pseudomonadota</taxon>
        <taxon>Betaproteobacteria</taxon>
        <taxon>Nitrosomonadales</taxon>
        <taxon>Sterolibacteriaceae</taxon>
        <taxon>Candidatus Nitricoxidivorans</taxon>
    </lineage>
</organism>
<keyword evidence="6 9" id="KW-1133">Transmembrane helix</keyword>
<comment type="similarity">
    <text evidence="8">Belongs to the glycosyltransferase 2 family. GtrB subfamily.</text>
</comment>
<evidence type="ECO:0000256" key="9">
    <source>
        <dbReference type="SAM" id="Phobius"/>
    </source>
</evidence>
<evidence type="ECO:0000256" key="8">
    <source>
        <dbReference type="ARBA" id="ARBA00038152"/>
    </source>
</evidence>
<dbReference type="PANTHER" id="PTHR48090:SF1">
    <property type="entry name" value="PROPHAGE BACTOPRENOL GLUCOSYL TRANSFERASE HOMOLOG"/>
    <property type="match status" value="1"/>
</dbReference>
<keyword evidence="5 9" id="KW-0812">Transmembrane</keyword>
<feature type="transmembrane region" description="Helical" evidence="9">
    <location>
        <begin position="237"/>
        <end position="263"/>
    </location>
</feature>
<evidence type="ECO:0000313" key="11">
    <source>
        <dbReference type="EMBL" id="WIM05122.1"/>
    </source>
</evidence>
<dbReference type="Gene3D" id="3.90.550.10">
    <property type="entry name" value="Spore Coat Polysaccharide Biosynthesis Protein SpsA, Chain A"/>
    <property type="match status" value="1"/>
</dbReference>
<dbReference type="InterPro" id="IPR001173">
    <property type="entry name" value="Glyco_trans_2-like"/>
</dbReference>
<sequence length="334" mass="37264">MNSRTLDKQTLLSVIIPVFNEEEVLPRLFGVVDKVIASLPVRVEVVLVNDGSRDGSLERMLEKKAGDSHYRVIDLARNFGHQQAVSAGLSLARGDVVAILDADLQDPPELLGPMLDRWHHGVDVVYGQRGKREGESAFKRATAYVFYRLLNWAASAEIPPDTGDFRLMDRKVVDALNAMPERQRFLRGMIAWLGYRQEPILYDRQARQAGITKYPLKKMVALSMDALFSFSMKPLRWMALAGVGMTLIGVLLVAVLVVVRLRYPHIFVPGLATTWVALLVLFGFNFLCLGILGEYVGRTFVNVQGRPGFLIREVYAQAEPDSEHPGGFPEGRAS</sequence>
<feature type="domain" description="Glycosyltransferase 2-like" evidence="10">
    <location>
        <begin position="13"/>
        <end position="174"/>
    </location>
</feature>
<dbReference type="EMBL" id="CP107246">
    <property type="protein sequence ID" value="WIM05122.1"/>
    <property type="molecule type" value="Genomic_DNA"/>
</dbReference>
<dbReference type="Proteomes" id="UP001234916">
    <property type="component" value="Chromosome"/>
</dbReference>
<dbReference type="GO" id="GO:0016757">
    <property type="term" value="F:glycosyltransferase activity"/>
    <property type="evidence" value="ECO:0007669"/>
    <property type="project" value="UniProtKB-KW"/>
</dbReference>
<keyword evidence="3" id="KW-0328">Glycosyltransferase</keyword>
<gene>
    <name evidence="11" type="ORF">OHM77_10505</name>
</gene>
<dbReference type="Pfam" id="PF00535">
    <property type="entry name" value="Glycos_transf_2"/>
    <property type="match status" value="1"/>
</dbReference>
<evidence type="ECO:0000256" key="1">
    <source>
        <dbReference type="ARBA" id="ARBA00004651"/>
    </source>
</evidence>
<evidence type="ECO:0000256" key="2">
    <source>
        <dbReference type="ARBA" id="ARBA00022475"/>
    </source>
</evidence>
<accession>A0AA49FJR4</accession>
<keyword evidence="7 9" id="KW-0472">Membrane</keyword>
<dbReference type="InterPro" id="IPR050256">
    <property type="entry name" value="Glycosyltransferase_2"/>
</dbReference>
<reference evidence="11" key="1">
    <citation type="journal article" date="2023" name="Nat. Microbiol.">
        <title>Enrichment and characterization of a nitric oxide-reducing microbial community in a continuous bioreactor.</title>
        <authorList>
            <person name="Garrido-Amador P."/>
            <person name="Stortenbeker N."/>
            <person name="Wessels H.J.C.T."/>
            <person name="Speth D.R."/>
            <person name="Garcia-Heredia I."/>
            <person name="Kartal B."/>
        </authorList>
    </citation>
    <scope>NUCLEOTIDE SEQUENCE</scope>
    <source>
        <strain evidence="11">MAG1</strain>
    </source>
</reference>
<protein>
    <submittedName>
        <fullName evidence="11">Glycosyltransferase family 2 protein</fullName>
    </submittedName>
</protein>
<dbReference type="CDD" id="cd04187">
    <property type="entry name" value="DPM1_like_bac"/>
    <property type="match status" value="1"/>
</dbReference>
<dbReference type="FunFam" id="3.90.550.10:FF:000079">
    <property type="entry name" value="Probable glycosyl transferase"/>
    <property type="match status" value="1"/>
</dbReference>
<evidence type="ECO:0000256" key="6">
    <source>
        <dbReference type="ARBA" id="ARBA00022989"/>
    </source>
</evidence>
<dbReference type="PANTHER" id="PTHR48090">
    <property type="entry name" value="UNDECAPRENYL-PHOSPHATE 4-DEOXY-4-FORMAMIDO-L-ARABINOSE TRANSFERASE-RELATED"/>
    <property type="match status" value="1"/>
</dbReference>
<dbReference type="GO" id="GO:0005886">
    <property type="term" value="C:plasma membrane"/>
    <property type="evidence" value="ECO:0007669"/>
    <property type="project" value="UniProtKB-SubCell"/>
</dbReference>
<evidence type="ECO:0000259" key="10">
    <source>
        <dbReference type="Pfam" id="PF00535"/>
    </source>
</evidence>
<evidence type="ECO:0000256" key="3">
    <source>
        <dbReference type="ARBA" id="ARBA00022676"/>
    </source>
</evidence>
<dbReference type="SUPFAM" id="SSF53448">
    <property type="entry name" value="Nucleotide-diphospho-sugar transferases"/>
    <property type="match status" value="1"/>
</dbReference>